<dbReference type="OrthoDB" id="10250282at2759"/>
<comment type="caution">
    <text evidence="2">The sequence shown here is derived from an EMBL/GenBank/DDBJ whole genome shotgun (WGS) entry which is preliminary data.</text>
</comment>
<sequence>MEGRCLSFQVRRYAGEYGFVIEGISLNPIKGGGFAAMYGPDGKQREERILTADIDLDDPLVAKLSVDPVGHCFRPDFISHPSCKSESAGEREREKE</sequence>
<evidence type="ECO:0000313" key="3">
    <source>
        <dbReference type="Proteomes" id="UP001049176"/>
    </source>
</evidence>
<evidence type="ECO:0000256" key="1">
    <source>
        <dbReference type="SAM" id="MobiDB-lite"/>
    </source>
</evidence>
<name>A0A9P7URL6_9AGAR</name>
<dbReference type="GeneID" id="66079623"/>
<dbReference type="KEGG" id="more:E1B28_010547"/>
<organism evidence="2 3">
    <name type="scientific">Marasmius oreades</name>
    <name type="common">fairy-ring Marasmius</name>
    <dbReference type="NCBI Taxonomy" id="181124"/>
    <lineage>
        <taxon>Eukaryota</taxon>
        <taxon>Fungi</taxon>
        <taxon>Dikarya</taxon>
        <taxon>Basidiomycota</taxon>
        <taxon>Agaricomycotina</taxon>
        <taxon>Agaricomycetes</taxon>
        <taxon>Agaricomycetidae</taxon>
        <taxon>Agaricales</taxon>
        <taxon>Marasmiineae</taxon>
        <taxon>Marasmiaceae</taxon>
        <taxon>Marasmius</taxon>
    </lineage>
</organism>
<dbReference type="RefSeq" id="XP_043007988.1">
    <property type="nucleotide sequence ID" value="XM_043155519.1"/>
</dbReference>
<dbReference type="SUPFAM" id="SSF56317">
    <property type="entry name" value="Carbon-nitrogen hydrolase"/>
    <property type="match status" value="1"/>
</dbReference>
<reference evidence="2" key="1">
    <citation type="journal article" date="2021" name="Genome Biol. Evol.">
        <title>The assembled and annotated genome of the fairy-ring fungus Marasmius oreades.</title>
        <authorList>
            <person name="Hiltunen M."/>
            <person name="Ament-Velasquez S.L."/>
            <person name="Johannesson H."/>
        </authorList>
    </citation>
    <scope>NUCLEOTIDE SEQUENCE</scope>
    <source>
        <strain evidence="2">03SP1</strain>
    </source>
</reference>
<dbReference type="Proteomes" id="UP001049176">
    <property type="component" value="Chromosome 6"/>
</dbReference>
<protein>
    <submittedName>
        <fullName evidence="2">Uncharacterized protein</fullName>
    </submittedName>
</protein>
<feature type="region of interest" description="Disordered" evidence="1">
    <location>
        <begin position="77"/>
        <end position="96"/>
    </location>
</feature>
<dbReference type="InterPro" id="IPR036526">
    <property type="entry name" value="C-N_Hydrolase_sf"/>
</dbReference>
<keyword evidence="3" id="KW-1185">Reference proteome</keyword>
<proteinExistence type="predicted"/>
<dbReference type="EMBL" id="CM032186">
    <property type="protein sequence ID" value="KAG7091518.1"/>
    <property type="molecule type" value="Genomic_DNA"/>
</dbReference>
<gene>
    <name evidence="2" type="ORF">E1B28_010547</name>
</gene>
<dbReference type="AlphaFoldDB" id="A0A9P7URL6"/>
<evidence type="ECO:0000313" key="2">
    <source>
        <dbReference type="EMBL" id="KAG7091518.1"/>
    </source>
</evidence>
<feature type="compositionally biased region" description="Basic and acidic residues" evidence="1">
    <location>
        <begin position="87"/>
        <end position="96"/>
    </location>
</feature>
<accession>A0A9P7URL6</accession>